<dbReference type="InterPro" id="IPR013108">
    <property type="entry name" value="Amidohydro_3"/>
</dbReference>
<protein>
    <submittedName>
        <fullName evidence="3">Formylmethanofuran dehydrogenase subunit A</fullName>
    </submittedName>
</protein>
<dbReference type="NCBIfam" id="TIGR03121">
    <property type="entry name" value="one_C_dehyd_A"/>
    <property type="match status" value="1"/>
</dbReference>
<reference evidence="3 4" key="1">
    <citation type="submission" date="2019-03" db="EMBL/GenBank/DDBJ databases">
        <title>Jiella endophytica sp. nov., a novel endophytic bacterium isolated from root of Ficus microcarpa Linn. f.</title>
        <authorList>
            <person name="Tuo L."/>
        </authorList>
    </citation>
    <scope>NUCLEOTIDE SEQUENCE [LARGE SCALE GENOMIC DNA]</scope>
    <source>
        <strain evidence="3 4">CBS5Q-3</strain>
    </source>
</reference>
<dbReference type="Proteomes" id="UP000298179">
    <property type="component" value="Unassembled WGS sequence"/>
</dbReference>
<dbReference type="InterPro" id="IPR050378">
    <property type="entry name" value="Metallo-dep_Hydrolases_sf"/>
</dbReference>
<dbReference type="GO" id="GO:0016810">
    <property type="term" value="F:hydrolase activity, acting on carbon-nitrogen (but not peptide) bonds"/>
    <property type="evidence" value="ECO:0007669"/>
    <property type="project" value="InterPro"/>
</dbReference>
<name>A0A4Y8RU41_9HYPH</name>
<dbReference type="PANTHER" id="PTHR11647:SF1">
    <property type="entry name" value="COLLAPSIN RESPONSE MEDIATOR PROTEIN"/>
    <property type="match status" value="1"/>
</dbReference>
<evidence type="ECO:0000313" key="4">
    <source>
        <dbReference type="Proteomes" id="UP000298179"/>
    </source>
</evidence>
<feature type="region of interest" description="Disordered" evidence="1">
    <location>
        <begin position="1"/>
        <end position="26"/>
    </location>
</feature>
<evidence type="ECO:0000259" key="2">
    <source>
        <dbReference type="Pfam" id="PF07969"/>
    </source>
</evidence>
<sequence length="546" mass="59375">MLTRLKDGHVVDPANGRDGEGDVFVEDGVVVDPPGDGRTADETIDCRGLVVMAGAIDIHSHIAGGHVNTARLLLPEWHRAFSARPGETALSKVGWTTEETGLRYAEMGFTTVVEPAMAPSSALHAHLELADTPIIDKATLVVLGNDDLLMSMIRDGESDAAIADYVSWTVASSRALGVKCINAGGSAAFKENVRKFDFDDVVPDYGVSSRQIVKTLQKAVKALGIPHPLHVHCNNLGVPGASSDSIAATIRAAEGDPMHLAHIQFYGYGTDGKRRFSSQGRDLAELVNSTPEITVDIGQVMFGQTVTISSDELRQFAGRGQASPKKSIIFDHEANGGGVVPMDYRQKSYYNALQWAIGLELFLLIEDPSRVFFTTDHPNGAPFTSYPDIFALLMDRNVRAKWLDALPKAAVRMTSLPEIEREYTLAEIATMTRAAPARLLGTVDRGHLGAGAVADISVYRPGEDKAAMFARAAYVLKDGDVVVKDGTVVKRRFGRALTLRPEPDKAMKTRLDRYFDDRYGLKSRWFEVPEGAIGREDPFQVVPCRA</sequence>
<dbReference type="InterPro" id="IPR011059">
    <property type="entry name" value="Metal-dep_hydrolase_composite"/>
</dbReference>
<dbReference type="SUPFAM" id="SSF51338">
    <property type="entry name" value="Composite domain of metallo-dependent hydrolases"/>
    <property type="match status" value="2"/>
</dbReference>
<organism evidence="3 4">
    <name type="scientific">Jiella endophytica</name>
    <dbReference type="NCBI Taxonomy" id="2558362"/>
    <lineage>
        <taxon>Bacteria</taxon>
        <taxon>Pseudomonadati</taxon>
        <taxon>Pseudomonadota</taxon>
        <taxon>Alphaproteobacteria</taxon>
        <taxon>Hyphomicrobiales</taxon>
        <taxon>Aurantimonadaceae</taxon>
        <taxon>Jiella</taxon>
    </lineage>
</organism>
<dbReference type="InterPro" id="IPR012027">
    <property type="entry name" value="Formylmethanofuran_DH_asu"/>
</dbReference>
<proteinExistence type="predicted"/>
<gene>
    <name evidence="3" type="ORF">E3C22_04810</name>
</gene>
<dbReference type="OrthoDB" id="9807210at2"/>
<dbReference type="SUPFAM" id="SSF51556">
    <property type="entry name" value="Metallo-dependent hydrolases"/>
    <property type="match status" value="1"/>
</dbReference>
<feature type="compositionally biased region" description="Basic and acidic residues" evidence="1">
    <location>
        <begin position="1"/>
        <end position="20"/>
    </location>
</feature>
<accession>A0A4Y8RU41</accession>
<dbReference type="AlphaFoldDB" id="A0A4Y8RU41"/>
<evidence type="ECO:0000256" key="1">
    <source>
        <dbReference type="SAM" id="MobiDB-lite"/>
    </source>
</evidence>
<keyword evidence="4" id="KW-1185">Reference proteome</keyword>
<dbReference type="PANTHER" id="PTHR11647">
    <property type="entry name" value="HYDRANTOINASE/DIHYDROPYRIMIDINASE FAMILY MEMBER"/>
    <property type="match status" value="1"/>
</dbReference>
<dbReference type="RefSeq" id="WP_134760715.1">
    <property type="nucleotide sequence ID" value="NZ_SOZD01000001.1"/>
</dbReference>
<comment type="caution">
    <text evidence="3">The sequence shown here is derived from an EMBL/GenBank/DDBJ whole genome shotgun (WGS) entry which is preliminary data.</text>
</comment>
<feature type="domain" description="Amidohydrolase 3" evidence="2">
    <location>
        <begin position="42"/>
        <end position="483"/>
    </location>
</feature>
<dbReference type="EMBL" id="SOZD01000001">
    <property type="protein sequence ID" value="TFF27780.1"/>
    <property type="molecule type" value="Genomic_DNA"/>
</dbReference>
<evidence type="ECO:0000313" key="3">
    <source>
        <dbReference type="EMBL" id="TFF27780.1"/>
    </source>
</evidence>
<dbReference type="PIRSF" id="PIRSF006453">
    <property type="entry name" value="FwdA"/>
    <property type="match status" value="1"/>
</dbReference>
<dbReference type="Gene3D" id="2.30.40.10">
    <property type="entry name" value="Urease, subunit C, domain 1"/>
    <property type="match status" value="1"/>
</dbReference>
<dbReference type="Pfam" id="PF07969">
    <property type="entry name" value="Amidohydro_3"/>
    <property type="match status" value="1"/>
</dbReference>
<dbReference type="InterPro" id="IPR032466">
    <property type="entry name" value="Metal_Hydrolase"/>
</dbReference>